<evidence type="ECO:0008006" key="4">
    <source>
        <dbReference type="Google" id="ProtNLM"/>
    </source>
</evidence>
<keyword evidence="1" id="KW-0812">Transmembrane</keyword>
<feature type="transmembrane region" description="Helical" evidence="1">
    <location>
        <begin position="745"/>
        <end position="778"/>
    </location>
</feature>
<feature type="transmembrane region" description="Helical" evidence="1">
    <location>
        <begin position="371"/>
        <end position="389"/>
    </location>
</feature>
<dbReference type="Proteomes" id="UP001208689">
    <property type="component" value="Chromosome"/>
</dbReference>
<protein>
    <recommendedName>
        <fullName evidence="4">ABC3 transporter permease protein domain-containing protein</fullName>
    </recommendedName>
</protein>
<sequence>MTFSSLVLSLKQKYYLPVSIGIILSISLSSGLFYFYESYQNYSFSYTFEDFSDIELKHAHIIWHDTDGIRYCSPNVNFPTLFAETDEIVNESLQNSGLRYQNYIKYGLLAFDIGFVSTENYSQIKEVYAASTELIYKKECVSTELIFNFFQEDYYLSERFTNYFTIIEGKAPSSPDEILIDYGMASKYGFGINSPVNITTRIGSILKNPIRNYPVLTNLMDFRLTNINVSGIYVPRYYTFTLDQEDYRYSYNYQDFQQNRLYSENNWVDKPAIFTYSNFTEPNYRNVAQELFSTIQNSSFAGFLQRTITKSGYSVFYSRNAINYKNIHLETKQIDNQISNLMQSLPVNIGISNIISPILLEFMQESTSSNFILQLLNIPIIMFSLYFGLTSQKSIEERRNNELFHLKVKGFPSKAISSQILKESVIFGIIDGILGMILGLIIFFGYFVFLGPIFLDTFPVFLLPFISFTSIIISLVLGIISHLLINIPIIRKVKKTHFDELYKKFNKDPNIIQTNNLVNITEDENKSGEYFEKKWKNGSNSFAKFLIVLGLLPFFLLFLPLVAIKIPLPDFLIDIVEILSELGILFDLLVIISMISFITGIITILYQKPPKIIKICLNSTSKWIFQGYEPLIYSDIFGNRKRMHIGNKLTQILAINIFINFLFYSTSALKLLPIELNSSIQDGVFDSMISTEFYHIILNFIAFASLILAIIVGISESLVMNENFEINKMLYNRGLKSKIIQSIFIYEILFIFILGMILGTIIGFIYALLVIGFKYVIIQLQFSISSYLKFSDVFTFNFLSYLIILVAILLISSSISFFLIKRQKFRNSTKALESKKDPKIVKAFQFDI</sequence>
<feature type="transmembrane region" description="Helical" evidence="1">
    <location>
        <begin position="584"/>
        <end position="606"/>
    </location>
</feature>
<evidence type="ECO:0000313" key="3">
    <source>
        <dbReference type="Proteomes" id="UP001208689"/>
    </source>
</evidence>
<feature type="transmembrane region" description="Helical" evidence="1">
    <location>
        <begin position="693"/>
        <end position="714"/>
    </location>
</feature>
<feature type="transmembrane region" description="Helical" evidence="1">
    <location>
        <begin position="798"/>
        <end position="820"/>
    </location>
</feature>
<proteinExistence type="predicted"/>
<feature type="transmembrane region" description="Helical" evidence="1">
    <location>
        <begin position="649"/>
        <end position="673"/>
    </location>
</feature>
<feature type="transmembrane region" description="Helical" evidence="1">
    <location>
        <begin position="14"/>
        <end position="36"/>
    </location>
</feature>
<feature type="transmembrane region" description="Helical" evidence="1">
    <location>
        <begin position="425"/>
        <end position="449"/>
    </location>
</feature>
<feature type="transmembrane region" description="Helical" evidence="1">
    <location>
        <begin position="461"/>
        <end position="485"/>
    </location>
</feature>
<accession>A0ABY6HLU7</accession>
<keyword evidence="1" id="KW-1133">Transmembrane helix</keyword>
<name>A0ABY6HLU7_9ARCH</name>
<evidence type="ECO:0000313" key="2">
    <source>
        <dbReference type="EMBL" id="UYP44490.1"/>
    </source>
</evidence>
<dbReference type="EMBL" id="CP104013">
    <property type="protein sequence ID" value="UYP44490.1"/>
    <property type="molecule type" value="Genomic_DNA"/>
</dbReference>
<reference evidence="2" key="1">
    <citation type="submission" date="2022-09" db="EMBL/GenBank/DDBJ databases">
        <title>Actin cytoskeleton and complex cell architecture in an #Asgard archaeon.</title>
        <authorList>
            <person name="Ponce Toledo R.I."/>
            <person name="Schleper C."/>
            <person name="Rodrigues Oliveira T."/>
            <person name="Wollweber F."/>
            <person name="Xu J."/>
            <person name="Rittmann S."/>
            <person name="Klingl A."/>
            <person name="Pilhofer M."/>
        </authorList>
    </citation>
    <scope>NUCLEOTIDE SEQUENCE</scope>
    <source>
        <strain evidence="2">B-35</strain>
    </source>
</reference>
<keyword evidence="1" id="KW-0472">Membrane</keyword>
<keyword evidence="3" id="KW-1185">Reference proteome</keyword>
<gene>
    <name evidence="2" type="ORF">NEF87_000775</name>
</gene>
<feature type="transmembrane region" description="Helical" evidence="1">
    <location>
        <begin position="542"/>
        <end position="564"/>
    </location>
</feature>
<organism evidence="2 3">
    <name type="scientific">Candidatus Lokiarchaeum ossiferum</name>
    <dbReference type="NCBI Taxonomy" id="2951803"/>
    <lineage>
        <taxon>Archaea</taxon>
        <taxon>Promethearchaeati</taxon>
        <taxon>Promethearchaeota</taxon>
        <taxon>Promethearchaeia</taxon>
        <taxon>Promethearchaeales</taxon>
        <taxon>Promethearchaeaceae</taxon>
        <taxon>Candidatus Lokiarchaeum</taxon>
    </lineage>
</organism>
<evidence type="ECO:0000256" key="1">
    <source>
        <dbReference type="SAM" id="Phobius"/>
    </source>
</evidence>